<dbReference type="Proteomes" id="UP001500653">
    <property type="component" value="Unassembled WGS sequence"/>
</dbReference>
<accession>A0ABN1WHU8</accession>
<dbReference type="InterPro" id="IPR025962">
    <property type="entry name" value="SdpI/YhfL"/>
</dbReference>
<keyword evidence="1" id="KW-0472">Membrane</keyword>
<feature type="transmembrane region" description="Helical" evidence="1">
    <location>
        <begin position="6"/>
        <end position="32"/>
    </location>
</feature>
<keyword evidence="1" id="KW-1133">Transmembrane helix</keyword>
<evidence type="ECO:0000313" key="3">
    <source>
        <dbReference type="Proteomes" id="UP001500653"/>
    </source>
</evidence>
<proteinExistence type="predicted"/>
<feature type="transmembrane region" description="Helical" evidence="1">
    <location>
        <begin position="64"/>
        <end position="86"/>
    </location>
</feature>
<sequence length="152" mass="14861">MRLRILGFVTVVIVASLIPAVLGILVGWGGALGLREKLPRDRGAGVRTRATLRSDEAFRVANRVAGLPTVVAGAVGVLAGVAGFVMPNVWGTVIAVVIGLVGMFALVAGGGALGHRAALTVPEPAPEPAGCGGCACGGGGCGALAAAQADEA</sequence>
<comment type="caution">
    <text evidence="2">The sequence shown here is derived from an EMBL/GenBank/DDBJ whole genome shotgun (WGS) entry which is preliminary data.</text>
</comment>
<feature type="transmembrane region" description="Helical" evidence="1">
    <location>
        <begin position="92"/>
        <end position="113"/>
    </location>
</feature>
<keyword evidence="1" id="KW-0812">Transmembrane</keyword>
<evidence type="ECO:0000313" key="2">
    <source>
        <dbReference type="EMBL" id="GAA1250569.1"/>
    </source>
</evidence>
<keyword evidence="3" id="KW-1185">Reference proteome</keyword>
<protein>
    <recommendedName>
        <fullName evidence="4">SdpI/YhfL family protein</fullName>
    </recommendedName>
</protein>
<evidence type="ECO:0008006" key="4">
    <source>
        <dbReference type="Google" id="ProtNLM"/>
    </source>
</evidence>
<name>A0ABN1WHU8_9PSEU</name>
<organism evidence="2 3">
    <name type="scientific">Prauserella halophila</name>
    <dbReference type="NCBI Taxonomy" id="185641"/>
    <lineage>
        <taxon>Bacteria</taxon>
        <taxon>Bacillati</taxon>
        <taxon>Actinomycetota</taxon>
        <taxon>Actinomycetes</taxon>
        <taxon>Pseudonocardiales</taxon>
        <taxon>Pseudonocardiaceae</taxon>
        <taxon>Prauserella</taxon>
    </lineage>
</organism>
<reference evidence="2 3" key="1">
    <citation type="journal article" date="2019" name="Int. J. Syst. Evol. Microbiol.">
        <title>The Global Catalogue of Microorganisms (GCM) 10K type strain sequencing project: providing services to taxonomists for standard genome sequencing and annotation.</title>
        <authorList>
            <consortium name="The Broad Institute Genomics Platform"/>
            <consortium name="The Broad Institute Genome Sequencing Center for Infectious Disease"/>
            <person name="Wu L."/>
            <person name="Ma J."/>
        </authorList>
    </citation>
    <scope>NUCLEOTIDE SEQUENCE [LARGE SCALE GENOMIC DNA]</scope>
    <source>
        <strain evidence="2 3">JCM 13023</strain>
    </source>
</reference>
<evidence type="ECO:0000256" key="1">
    <source>
        <dbReference type="SAM" id="Phobius"/>
    </source>
</evidence>
<gene>
    <name evidence="2" type="ORF">GCM10009676_41610</name>
</gene>
<dbReference type="Pfam" id="PF13630">
    <property type="entry name" value="SdpI"/>
    <property type="match status" value="1"/>
</dbReference>
<dbReference type="EMBL" id="BAAALN010000018">
    <property type="protein sequence ID" value="GAA1250569.1"/>
    <property type="molecule type" value="Genomic_DNA"/>
</dbReference>